<dbReference type="AlphaFoldDB" id="A0A200Q858"/>
<dbReference type="FunFam" id="1.25.70.10:FF:000001">
    <property type="entry name" value="Mitochondrial transcription termination factor-like"/>
    <property type="match status" value="1"/>
</dbReference>
<keyword evidence="3" id="KW-0809">Transit peptide</keyword>
<evidence type="ECO:0000256" key="1">
    <source>
        <dbReference type="ARBA" id="ARBA00007692"/>
    </source>
</evidence>
<keyword evidence="2" id="KW-0805">Transcription regulation</keyword>
<keyword evidence="2" id="KW-0806">Transcription termination</keyword>
<dbReference type="PANTHER" id="PTHR13068">
    <property type="entry name" value="CGI-12 PROTEIN-RELATED"/>
    <property type="match status" value="1"/>
</dbReference>
<evidence type="ECO:0000256" key="3">
    <source>
        <dbReference type="ARBA" id="ARBA00022946"/>
    </source>
</evidence>
<dbReference type="GO" id="GO:0006353">
    <property type="term" value="P:DNA-templated transcription termination"/>
    <property type="evidence" value="ECO:0007669"/>
    <property type="project" value="UniProtKB-KW"/>
</dbReference>
<gene>
    <name evidence="4" type="ORF">BVC80_1737g37</name>
</gene>
<evidence type="ECO:0000256" key="2">
    <source>
        <dbReference type="ARBA" id="ARBA00022472"/>
    </source>
</evidence>
<name>A0A200Q858_MACCD</name>
<sequence>MYSLSKNTFVLRKCFRELICFQTLVPFSTTVTQDQPPHNYVIVNYLINSFGFTKDKAISTSKLFPPTITPSNLNSVPDLLKQSGFSDTHVKNLISRRPKFLSCKDQTLKPKLTLLQELGFSGSALADLIVNNPTILLRGIDTSLIPNVSFLKSLLHSDENVVKALKKCCWLLSFDLQKIIGYNVEILRQCSIPDKQISHLLIKQPRFFTQSPDWLKNHVSQVEKFGFKRGSGSFIYAVYALSTMTKATLEAKFDMYKSYGWSESDIVSAFRKAPSFLQLSEQKLKTTMDFFVGELGYDPKDIALKPSLFFFSLDKKLKPRHEVLKILKSRGLESKCDFLSVAILSEKRFLKRCVLRYVEKAPDLQEAYMGSSIRS</sequence>
<dbReference type="PANTHER" id="PTHR13068:SF173">
    <property type="entry name" value="EMB|CAB62602.1"/>
    <property type="match status" value="1"/>
</dbReference>
<dbReference type="InterPro" id="IPR038538">
    <property type="entry name" value="MTERF_sf"/>
</dbReference>
<evidence type="ECO:0000313" key="4">
    <source>
        <dbReference type="EMBL" id="OVA06625.1"/>
    </source>
</evidence>
<accession>A0A200Q858</accession>
<dbReference type="Pfam" id="PF02536">
    <property type="entry name" value="mTERF"/>
    <property type="match status" value="1"/>
</dbReference>
<dbReference type="InterPro" id="IPR003690">
    <property type="entry name" value="MTERF"/>
</dbReference>
<dbReference type="SMART" id="SM00733">
    <property type="entry name" value="Mterf"/>
    <property type="match status" value="6"/>
</dbReference>
<dbReference type="Proteomes" id="UP000195402">
    <property type="component" value="Unassembled WGS sequence"/>
</dbReference>
<keyword evidence="5" id="KW-1185">Reference proteome</keyword>
<proteinExistence type="inferred from homology"/>
<dbReference type="GO" id="GO:0003676">
    <property type="term" value="F:nucleic acid binding"/>
    <property type="evidence" value="ECO:0007669"/>
    <property type="project" value="InterPro"/>
</dbReference>
<dbReference type="OMA" id="CFRELIC"/>
<comment type="similarity">
    <text evidence="1">Belongs to the mTERF family.</text>
</comment>
<dbReference type="OrthoDB" id="637682at2759"/>
<dbReference type="Gene3D" id="1.25.70.10">
    <property type="entry name" value="Transcription termination factor 3, mitochondrial"/>
    <property type="match status" value="1"/>
</dbReference>
<dbReference type="EMBL" id="MVGT01002770">
    <property type="protein sequence ID" value="OVA06625.1"/>
    <property type="molecule type" value="Genomic_DNA"/>
</dbReference>
<reference evidence="4 5" key="1">
    <citation type="journal article" date="2017" name="Mol. Plant">
        <title>The Genome of Medicinal Plant Macleaya cordata Provides New Insights into Benzylisoquinoline Alkaloids Metabolism.</title>
        <authorList>
            <person name="Liu X."/>
            <person name="Liu Y."/>
            <person name="Huang P."/>
            <person name="Ma Y."/>
            <person name="Qing Z."/>
            <person name="Tang Q."/>
            <person name="Cao H."/>
            <person name="Cheng P."/>
            <person name="Zheng Y."/>
            <person name="Yuan Z."/>
            <person name="Zhou Y."/>
            <person name="Liu J."/>
            <person name="Tang Z."/>
            <person name="Zhuo Y."/>
            <person name="Zhang Y."/>
            <person name="Yu L."/>
            <person name="Huang J."/>
            <person name="Yang P."/>
            <person name="Peng Q."/>
            <person name="Zhang J."/>
            <person name="Jiang W."/>
            <person name="Zhang Z."/>
            <person name="Lin K."/>
            <person name="Ro D.K."/>
            <person name="Chen X."/>
            <person name="Xiong X."/>
            <person name="Shang Y."/>
            <person name="Huang S."/>
            <person name="Zeng J."/>
        </authorList>
    </citation>
    <scope>NUCLEOTIDE SEQUENCE [LARGE SCALE GENOMIC DNA]</scope>
    <source>
        <strain evidence="5">cv. BLH2017</strain>
        <tissue evidence="4">Root</tissue>
    </source>
</reference>
<comment type="caution">
    <text evidence="4">The sequence shown here is derived from an EMBL/GenBank/DDBJ whole genome shotgun (WGS) entry which is preliminary data.</text>
</comment>
<organism evidence="4 5">
    <name type="scientific">Macleaya cordata</name>
    <name type="common">Five-seeded plume-poppy</name>
    <name type="synonym">Bocconia cordata</name>
    <dbReference type="NCBI Taxonomy" id="56857"/>
    <lineage>
        <taxon>Eukaryota</taxon>
        <taxon>Viridiplantae</taxon>
        <taxon>Streptophyta</taxon>
        <taxon>Embryophyta</taxon>
        <taxon>Tracheophyta</taxon>
        <taxon>Spermatophyta</taxon>
        <taxon>Magnoliopsida</taxon>
        <taxon>Ranunculales</taxon>
        <taxon>Papaveraceae</taxon>
        <taxon>Papaveroideae</taxon>
        <taxon>Macleaya</taxon>
    </lineage>
</organism>
<dbReference type="InParanoid" id="A0A200Q858"/>
<protein>
    <submittedName>
        <fullName evidence="4">Mitochodrial transcription termination factor-related</fullName>
    </submittedName>
</protein>
<evidence type="ECO:0000313" key="5">
    <source>
        <dbReference type="Proteomes" id="UP000195402"/>
    </source>
</evidence>
<keyword evidence="2" id="KW-0804">Transcription</keyword>